<keyword evidence="9" id="KW-0547">Nucleotide-binding</keyword>
<dbReference type="InterPro" id="IPR003661">
    <property type="entry name" value="HisK_dim/P_dom"/>
</dbReference>
<dbReference type="EMBL" id="RYFI01000017">
    <property type="protein sequence ID" value="RXF70868.1"/>
    <property type="molecule type" value="Genomic_DNA"/>
</dbReference>
<keyword evidence="14 15" id="KW-0472">Membrane</keyword>
<comment type="catalytic activity">
    <reaction evidence="1">
        <text>ATP + protein L-histidine = ADP + protein N-phospho-L-histidine.</text>
        <dbReference type="EC" id="2.7.13.3"/>
    </reaction>
</comment>
<dbReference type="PROSITE" id="PS50109">
    <property type="entry name" value="HIS_KIN"/>
    <property type="match status" value="1"/>
</dbReference>
<dbReference type="SUPFAM" id="SSF55874">
    <property type="entry name" value="ATPase domain of HSP90 chaperone/DNA topoisomerase II/histidine kinase"/>
    <property type="match status" value="1"/>
</dbReference>
<evidence type="ECO:0000256" key="9">
    <source>
        <dbReference type="ARBA" id="ARBA00022741"/>
    </source>
</evidence>
<dbReference type="CDD" id="cd00082">
    <property type="entry name" value="HisKA"/>
    <property type="match status" value="1"/>
</dbReference>
<dbReference type="SUPFAM" id="SSF158472">
    <property type="entry name" value="HAMP domain-like"/>
    <property type="match status" value="1"/>
</dbReference>
<dbReference type="OrthoDB" id="9804645at2"/>
<dbReference type="Proteomes" id="UP000289708">
    <property type="component" value="Unassembled WGS sequence"/>
</dbReference>
<evidence type="ECO:0000256" key="14">
    <source>
        <dbReference type="ARBA" id="ARBA00023136"/>
    </source>
</evidence>
<evidence type="ECO:0000259" key="17">
    <source>
        <dbReference type="PROSITE" id="PS50885"/>
    </source>
</evidence>
<comment type="caution">
    <text evidence="18">The sequence shown here is derived from an EMBL/GenBank/DDBJ whole genome shotgun (WGS) entry which is preliminary data.</text>
</comment>
<dbReference type="InterPro" id="IPR050980">
    <property type="entry name" value="2C_sensor_his_kinase"/>
</dbReference>
<keyword evidence="19" id="KW-1185">Reference proteome</keyword>
<sequence>MRRLWFRSLTVQFIVLMLLALAVSQGVGGLVAWRERASMLQNQIKSEFLGRAASVAQLLETTPPQMQDEVLRASATNYSRFWVTPSAPEDVAGWRREAFGQLTLPLPSFAALGSAETPPPAPPGDALAGAAQASAASHWSELPATAWPLDRPARFLQLDDAFGMGLAVRLKDGSWLNTAFAKPAATALWTTPAAVTLGLMALLLTAIAAFLIRGITRPMRQMADAAEALGRGEHVTLAECGPDDVRQTAEAFNRMQERLQRFVEDRTRMLAAIGHDLRTPITSLRLRAEFVSDEETREKMLVTLDELRTMTEASLAFAREEAVAEETRAVDLTALVESLCDDLREIGQDVVFAEGERACARCRPDALRRAVRNLIENAVRYGGRARVSVTESAQTIEIRVEDDGPGIPAEAIEQVFAPFYRLESSRNRETGGVGLGLAIARTIARRHGGDVTLANLPDGLAACVSLPAPPLAAGTRTPKARARLRAAKPAVAAPLSPGA</sequence>
<dbReference type="Pfam" id="PF00672">
    <property type="entry name" value="HAMP"/>
    <property type="match status" value="1"/>
</dbReference>
<protein>
    <recommendedName>
        <fullName evidence="3">histidine kinase</fullName>
        <ecNumber evidence="3">2.7.13.3</ecNumber>
    </recommendedName>
</protein>
<dbReference type="InterPro" id="IPR036097">
    <property type="entry name" value="HisK_dim/P_sf"/>
</dbReference>
<evidence type="ECO:0000256" key="15">
    <source>
        <dbReference type="SAM" id="Phobius"/>
    </source>
</evidence>
<organism evidence="18 19">
    <name type="scientific">Hansschlegelia zhihuaiae</name>
    <dbReference type="NCBI Taxonomy" id="405005"/>
    <lineage>
        <taxon>Bacteria</taxon>
        <taxon>Pseudomonadati</taxon>
        <taxon>Pseudomonadota</taxon>
        <taxon>Alphaproteobacteria</taxon>
        <taxon>Hyphomicrobiales</taxon>
        <taxon>Methylopilaceae</taxon>
        <taxon>Hansschlegelia</taxon>
    </lineage>
</organism>
<accession>A0A4Q0MC08</accession>
<dbReference type="InterPro" id="IPR003660">
    <property type="entry name" value="HAMP_dom"/>
</dbReference>
<name>A0A4Q0MC08_9HYPH</name>
<comment type="subcellular location">
    <subcellularLocation>
        <location evidence="2">Cell inner membrane</location>
        <topology evidence="2">Multi-pass membrane protein</topology>
    </subcellularLocation>
</comment>
<feature type="domain" description="Histidine kinase" evidence="16">
    <location>
        <begin position="272"/>
        <end position="470"/>
    </location>
</feature>
<keyword evidence="13" id="KW-0902">Two-component regulatory system</keyword>
<evidence type="ECO:0000256" key="11">
    <source>
        <dbReference type="ARBA" id="ARBA00022840"/>
    </source>
</evidence>
<dbReference type="PRINTS" id="PR00344">
    <property type="entry name" value="BCTRLSENSOR"/>
</dbReference>
<evidence type="ECO:0000256" key="3">
    <source>
        <dbReference type="ARBA" id="ARBA00012438"/>
    </source>
</evidence>
<evidence type="ECO:0000256" key="6">
    <source>
        <dbReference type="ARBA" id="ARBA00022553"/>
    </source>
</evidence>
<dbReference type="PANTHER" id="PTHR44936:SF5">
    <property type="entry name" value="SENSOR HISTIDINE KINASE ENVZ"/>
    <property type="match status" value="1"/>
</dbReference>
<keyword evidence="12 15" id="KW-1133">Transmembrane helix</keyword>
<dbReference type="InterPro" id="IPR003594">
    <property type="entry name" value="HATPase_dom"/>
</dbReference>
<gene>
    <name evidence="18" type="ORF">EK403_16540</name>
</gene>
<dbReference type="Pfam" id="PF02518">
    <property type="entry name" value="HATPase_c"/>
    <property type="match status" value="1"/>
</dbReference>
<dbReference type="InterPro" id="IPR004358">
    <property type="entry name" value="Sig_transdc_His_kin-like_C"/>
</dbReference>
<dbReference type="Gene3D" id="1.10.287.130">
    <property type="match status" value="1"/>
</dbReference>
<dbReference type="GO" id="GO:0005524">
    <property type="term" value="F:ATP binding"/>
    <property type="evidence" value="ECO:0007669"/>
    <property type="project" value="UniProtKB-KW"/>
</dbReference>
<dbReference type="GO" id="GO:0000155">
    <property type="term" value="F:phosphorelay sensor kinase activity"/>
    <property type="evidence" value="ECO:0007669"/>
    <property type="project" value="InterPro"/>
</dbReference>
<keyword evidence="11" id="KW-0067">ATP-binding</keyword>
<keyword evidence="5" id="KW-0997">Cell inner membrane</keyword>
<evidence type="ECO:0000256" key="10">
    <source>
        <dbReference type="ARBA" id="ARBA00022777"/>
    </source>
</evidence>
<reference evidence="18 19" key="1">
    <citation type="submission" date="2018-12" db="EMBL/GenBank/DDBJ databases">
        <title>bacterium Hansschlegelia zhihuaiae S113.</title>
        <authorList>
            <person name="He J."/>
        </authorList>
    </citation>
    <scope>NUCLEOTIDE SEQUENCE [LARGE SCALE GENOMIC DNA]</scope>
    <source>
        <strain evidence="18 19">S 113</strain>
    </source>
</reference>
<evidence type="ECO:0000256" key="7">
    <source>
        <dbReference type="ARBA" id="ARBA00022679"/>
    </source>
</evidence>
<dbReference type="CDD" id="cd06225">
    <property type="entry name" value="HAMP"/>
    <property type="match status" value="1"/>
</dbReference>
<evidence type="ECO:0000313" key="19">
    <source>
        <dbReference type="Proteomes" id="UP000289708"/>
    </source>
</evidence>
<dbReference type="PROSITE" id="PS50885">
    <property type="entry name" value="HAMP"/>
    <property type="match status" value="1"/>
</dbReference>
<dbReference type="EC" id="2.7.13.3" evidence="3"/>
<evidence type="ECO:0000256" key="8">
    <source>
        <dbReference type="ARBA" id="ARBA00022692"/>
    </source>
</evidence>
<dbReference type="SMART" id="SM00387">
    <property type="entry name" value="HATPase_c"/>
    <property type="match status" value="1"/>
</dbReference>
<dbReference type="Gene3D" id="1.10.8.500">
    <property type="entry name" value="HAMP domain in histidine kinase"/>
    <property type="match status" value="1"/>
</dbReference>
<dbReference type="SMART" id="SM00304">
    <property type="entry name" value="HAMP"/>
    <property type="match status" value="1"/>
</dbReference>
<dbReference type="Pfam" id="PF00512">
    <property type="entry name" value="HisKA"/>
    <property type="match status" value="1"/>
</dbReference>
<evidence type="ECO:0000256" key="2">
    <source>
        <dbReference type="ARBA" id="ARBA00004429"/>
    </source>
</evidence>
<evidence type="ECO:0000256" key="13">
    <source>
        <dbReference type="ARBA" id="ARBA00023012"/>
    </source>
</evidence>
<dbReference type="InterPro" id="IPR036890">
    <property type="entry name" value="HATPase_C_sf"/>
</dbReference>
<dbReference type="GO" id="GO:0005886">
    <property type="term" value="C:plasma membrane"/>
    <property type="evidence" value="ECO:0007669"/>
    <property type="project" value="UniProtKB-SubCell"/>
</dbReference>
<dbReference type="SUPFAM" id="SSF47384">
    <property type="entry name" value="Homodimeric domain of signal transducing histidine kinase"/>
    <property type="match status" value="1"/>
</dbReference>
<dbReference type="Gene3D" id="3.30.565.10">
    <property type="entry name" value="Histidine kinase-like ATPase, C-terminal domain"/>
    <property type="match status" value="1"/>
</dbReference>
<evidence type="ECO:0000313" key="18">
    <source>
        <dbReference type="EMBL" id="RXF70868.1"/>
    </source>
</evidence>
<keyword evidence="8 15" id="KW-0812">Transmembrane</keyword>
<keyword evidence="10" id="KW-0418">Kinase</keyword>
<dbReference type="CDD" id="cd00075">
    <property type="entry name" value="HATPase"/>
    <property type="match status" value="1"/>
</dbReference>
<evidence type="ECO:0000259" key="16">
    <source>
        <dbReference type="PROSITE" id="PS50109"/>
    </source>
</evidence>
<keyword evidence="7" id="KW-0808">Transferase</keyword>
<dbReference type="PANTHER" id="PTHR44936">
    <property type="entry name" value="SENSOR PROTEIN CREC"/>
    <property type="match status" value="1"/>
</dbReference>
<evidence type="ECO:0000256" key="5">
    <source>
        <dbReference type="ARBA" id="ARBA00022519"/>
    </source>
</evidence>
<dbReference type="SMART" id="SM00388">
    <property type="entry name" value="HisKA"/>
    <property type="match status" value="1"/>
</dbReference>
<evidence type="ECO:0000256" key="1">
    <source>
        <dbReference type="ARBA" id="ARBA00000085"/>
    </source>
</evidence>
<keyword evidence="4" id="KW-1003">Cell membrane</keyword>
<proteinExistence type="predicted"/>
<feature type="transmembrane region" description="Helical" evidence="15">
    <location>
        <begin position="187"/>
        <end position="212"/>
    </location>
</feature>
<keyword evidence="6" id="KW-0597">Phosphoprotein</keyword>
<evidence type="ECO:0000256" key="4">
    <source>
        <dbReference type="ARBA" id="ARBA00022475"/>
    </source>
</evidence>
<feature type="domain" description="HAMP" evidence="17">
    <location>
        <begin position="213"/>
        <end position="264"/>
    </location>
</feature>
<dbReference type="InterPro" id="IPR005467">
    <property type="entry name" value="His_kinase_dom"/>
</dbReference>
<evidence type="ECO:0000256" key="12">
    <source>
        <dbReference type="ARBA" id="ARBA00022989"/>
    </source>
</evidence>
<dbReference type="AlphaFoldDB" id="A0A4Q0MC08"/>